<name>A0A4Z2F9A4_9TELE</name>
<accession>A0A4Z2F9A4</accession>
<dbReference type="EMBL" id="SRLO01001447">
    <property type="protein sequence ID" value="TNN37747.1"/>
    <property type="molecule type" value="Genomic_DNA"/>
</dbReference>
<feature type="compositionally biased region" description="Acidic residues" evidence="1">
    <location>
        <begin position="91"/>
        <end position="148"/>
    </location>
</feature>
<feature type="region of interest" description="Disordered" evidence="1">
    <location>
        <begin position="17"/>
        <end position="154"/>
    </location>
</feature>
<feature type="compositionally biased region" description="Low complexity" evidence="1">
    <location>
        <begin position="63"/>
        <end position="76"/>
    </location>
</feature>
<proteinExistence type="predicted"/>
<dbReference type="AlphaFoldDB" id="A0A4Z2F9A4"/>
<keyword evidence="3" id="KW-1185">Reference proteome</keyword>
<evidence type="ECO:0000313" key="2">
    <source>
        <dbReference type="EMBL" id="TNN37747.1"/>
    </source>
</evidence>
<gene>
    <name evidence="2" type="ORF">EYF80_052088</name>
</gene>
<sequence length="175" mass="20230">MRRQKRYTAEEACELILNYVGENNDQEDNPEHPEEESTEEEDSGSEDKETNDEVIDPTYRPHATSSSEEAPTSPAAEMEEGYEVKEHDDVGSEAEMEDVSEVEDCIYNAEEESTAEEESEMEDVSEVEDCTYYEEEESTDEEESEEEDPAAREEYFQWLTDLAPLPLRPYNNLER</sequence>
<comment type="caution">
    <text evidence="2">The sequence shown here is derived from an EMBL/GenBank/DDBJ whole genome shotgun (WGS) entry which is preliminary data.</text>
</comment>
<evidence type="ECO:0000256" key="1">
    <source>
        <dbReference type="SAM" id="MobiDB-lite"/>
    </source>
</evidence>
<reference evidence="2 3" key="1">
    <citation type="submission" date="2019-03" db="EMBL/GenBank/DDBJ databases">
        <title>First draft genome of Liparis tanakae, snailfish: a comprehensive survey of snailfish specific genes.</title>
        <authorList>
            <person name="Kim W."/>
            <person name="Song I."/>
            <person name="Jeong J.-H."/>
            <person name="Kim D."/>
            <person name="Kim S."/>
            <person name="Ryu S."/>
            <person name="Song J.Y."/>
            <person name="Lee S.K."/>
        </authorList>
    </citation>
    <scope>NUCLEOTIDE SEQUENCE [LARGE SCALE GENOMIC DNA]</scope>
    <source>
        <tissue evidence="2">Muscle</tissue>
    </source>
</reference>
<evidence type="ECO:0000313" key="3">
    <source>
        <dbReference type="Proteomes" id="UP000314294"/>
    </source>
</evidence>
<feature type="compositionally biased region" description="Acidic residues" evidence="1">
    <location>
        <begin position="24"/>
        <end position="55"/>
    </location>
</feature>
<dbReference type="Proteomes" id="UP000314294">
    <property type="component" value="Unassembled WGS sequence"/>
</dbReference>
<organism evidence="2 3">
    <name type="scientific">Liparis tanakae</name>
    <name type="common">Tanaka's snailfish</name>
    <dbReference type="NCBI Taxonomy" id="230148"/>
    <lineage>
        <taxon>Eukaryota</taxon>
        <taxon>Metazoa</taxon>
        <taxon>Chordata</taxon>
        <taxon>Craniata</taxon>
        <taxon>Vertebrata</taxon>
        <taxon>Euteleostomi</taxon>
        <taxon>Actinopterygii</taxon>
        <taxon>Neopterygii</taxon>
        <taxon>Teleostei</taxon>
        <taxon>Neoteleostei</taxon>
        <taxon>Acanthomorphata</taxon>
        <taxon>Eupercaria</taxon>
        <taxon>Perciformes</taxon>
        <taxon>Cottioidei</taxon>
        <taxon>Cottales</taxon>
        <taxon>Liparidae</taxon>
        <taxon>Liparis</taxon>
    </lineage>
</organism>
<protein>
    <submittedName>
        <fullName evidence="2">Uncharacterized protein</fullName>
    </submittedName>
</protein>